<dbReference type="PANTHER" id="PTHR24067">
    <property type="entry name" value="UBIQUITIN-CONJUGATING ENZYME E2"/>
    <property type="match status" value="1"/>
</dbReference>
<evidence type="ECO:0000313" key="4">
    <source>
        <dbReference type="Proteomes" id="UP000673691"/>
    </source>
</evidence>
<dbReference type="InterPro" id="IPR000608">
    <property type="entry name" value="UBC"/>
</dbReference>
<dbReference type="Proteomes" id="UP000673691">
    <property type="component" value="Unassembled WGS sequence"/>
</dbReference>
<accession>A0A8H7ZYK7</accession>
<dbReference type="InterPro" id="IPR016135">
    <property type="entry name" value="UBQ-conjugating_enzyme/RWD"/>
</dbReference>
<dbReference type="EMBL" id="JAEFCI010002891">
    <property type="protein sequence ID" value="KAG5461938.1"/>
    <property type="molecule type" value="Genomic_DNA"/>
</dbReference>
<evidence type="ECO:0000313" key="3">
    <source>
        <dbReference type="EMBL" id="KAG5461938.1"/>
    </source>
</evidence>
<dbReference type="AlphaFoldDB" id="A0A8H7ZYK7"/>
<evidence type="ECO:0000259" key="2">
    <source>
        <dbReference type="PROSITE" id="PS50127"/>
    </source>
</evidence>
<reference evidence="3 4" key="1">
    <citation type="journal article" name="Sci. Rep.">
        <title>Genome-scale phylogenetic analyses confirm Olpidium as the closest living zoosporic fungus to the non-flagellated, terrestrial fungi.</title>
        <authorList>
            <person name="Chang Y."/>
            <person name="Rochon D."/>
            <person name="Sekimoto S."/>
            <person name="Wang Y."/>
            <person name="Chovatia M."/>
            <person name="Sandor L."/>
            <person name="Salamov A."/>
            <person name="Grigoriev I.V."/>
            <person name="Stajich J.E."/>
            <person name="Spatafora J.W."/>
        </authorList>
    </citation>
    <scope>NUCLEOTIDE SEQUENCE [LARGE SCALE GENOMIC DNA]</scope>
    <source>
        <strain evidence="3">S191</strain>
    </source>
</reference>
<comment type="caution">
    <text evidence="3">The sequence shown here is derived from an EMBL/GenBank/DDBJ whole genome shotgun (WGS) entry which is preliminary data.</text>
</comment>
<dbReference type="SUPFAM" id="SSF54495">
    <property type="entry name" value="UBC-like"/>
    <property type="match status" value="1"/>
</dbReference>
<dbReference type="OrthoDB" id="406833at2759"/>
<sequence length="220" mass="24948">MSRLRLFLTLSWRVSPRRLTDRWKLYITGAPDTLYAVAPGFSVSRQISNGFQPRERYPNSSVPVARSPDFIRPSKFRFGPNYPLESPEVVFTENIPVHPHLMRDQTLRVQVYSNGHICLDILYSHWTPIQTVASVCLSIQSMLSSCVKKERPPDDSAYVKTARKSPKDTSWSFHGSRIFDDDFSCGRFGGHGAVVVYFHPHIGTLIFCAALCPSVLDDKI</sequence>
<keyword evidence="4" id="KW-1185">Reference proteome</keyword>
<feature type="domain" description="UBC core" evidence="2">
    <location>
        <begin position="14"/>
        <end position="187"/>
    </location>
</feature>
<dbReference type="Pfam" id="PF00179">
    <property type="entry name" value="UQ_con"/>
    <property type="match status" value="1"/>
</dbReference>
<gene>
    <name evidence="3" type="ORF">BJ554DRAFT_5797</name>
</gene>
<evidence type="ECO:0000256" key="1">
    <source>
        <dbReference type="ARBA" id="ARBA00022786"/>
    </source>
</evidence>
<dbReference type="SMART" id="SM00212">
    <property type="entry name" value="UBCc"/>
    <property type="match status" value="1"/>
</dbReference>
<dbReference type="CDD" id="cd23808">
    <property type="entry name" value="UBCc_UBE2W"/>
    <property type="match status" value="1"/>
</dbReference>
<protein>
    <recommendedName>
        <fullName evidence="2">UBC core domain-containing protein</fullName>
    </recommendedName>
</protein>
<dbReference type="PROSITE" id="PS50127">
    <property type="entry name" value="UBC_2"/>
    <property type="match status" value="1"/>
</dbReference>
<organism evidence="3 4">
    <name type="scientific">Olpidium bornovanus</name>
    <dbReference type="NCBI Taxonomy" id="278681"/>
    <lineage>
        <taxon>Eukaryota</taxon>
        <taxon>Fungi</taxon>
        <taxon>Fungi incertae sedis</taxon>
        <taxon>Olpidiomycota</taxon>
        <taxon>Olpidiomycotina</taxon>
        <taxon>Olpidiomycetes</taxon>
        <taxon>Olpidiales</taxon>
        <taxon>Olpidiaceae</taxon>
        <taxon>Olpidium</taxon>
    </lineage>
</organism>
<dbReference type="Gene3D" id="3.10.110.10">
    <property type="entry name" value="Ubiquitin Conjugating Enzyme"/>
    <property type="match status" value="1"/>
</dbReference>
<keyword evidence="1" id="KW-0833">Ubl conjugation pathway</keyword>
<proteinExistence type="predicted"/>
<dbReference type="InterPro" id="IPR050113">
    <property type="entry name" value="Ub_conjugating_enzyme"/>
</dbReference>
<name>A0A8H7ZYK7_9FUNG</name>